<feature type="binding site" evidence="1">
    <location>
        <position position="119"/>
    </location>
    <ligand>
        <name>Fe cation</name>
        <dbReference type="ChEBI" id="CHEBI:24875"/>
    </ligand>
</feature>
<dbReference type="SUPFAM" id="SSF46785">
    <property type="entry name" value="Winged helix' DNA-binding domain"/>
    <property type="match status" value="1"/>
</dbReference>
<evidence type="ECO:0000313" key="2">
    <source>
        <dbReference type="EMBL" id="RWR05945.1"/>
    </source>
</evidence>
<dbReference type="GO" id="GO:0008270">
    <property type="term" value="F:zinc ion binding"/>
    <property type="evidence" value="ECO:0007669"/>
    <property type="project" value="TreeGrafter"/>
</dbReference>
<dbReference type="EMBL" id="SAUW01000032">
    <property type="protein sequence ID" value="RWR05945.1"/>
    <property type="molecule type" value="Genomic_DNA"/>
</dbReference>
<dbReference type="GO" id="GO:1900376">
    <property type="term" value="P:regulation of secondary metabolite biosynthetic process"/>
    <property type="evidence" value="ECO:0007669"/>
    <property type="project" value="TreeGrafter"/>
</dbReference>
<comment type="caution">
    <text evidence="2">The sequence shown here is derived from an EMBL/GenBank/DDBJ whole genome shotgun (WGS) entry which is preliminary data.</text>
</comment>
<protein>
    <submittedName>
        <fullName evidence="2">Transcriptional repressor</fullName>
    </submittedName>
</protein>
<sequence>MLDLALSRCHFVANRSQYRRQAMTLNPNGRIHAKEARRILATARMRVTRHRLAIIDILYGQPPRHVSAGGLYDEMRRRGAPGPLSRIRGSLKNFRASRLLRRAPVYGNTSCFELHGGDHHHFYVEKEDRLLDIPPDMSRLPALSTPPEGYRLSSVDVLCRIRREDTPFHSS</sequence>
<organism evidence="2 3">
    <name type="scientific">Paenirhodobacter populi</name>
    <dbReference type="NCBI Taxonomy" id="2306993"/>
    <lineage>
        <taxon>Bacteria</taxon>
        <taxon>Pseudomonadati</taxon>
        <taxon>Pseudomonadota</taxon>
        <taxon>Alphaproteobacteria</taxon>
        <taxon>Rhodobacterales</taxon>
        <taxon>Rhodobacter group</taxon>
        <taxon>Paenirhodobacter</taxon>
    </lineage>
</organism>
<reference evidence="2 3" key="2">
    <citation type="submission" date="2019-01" db="EMBL/GenBank/DDBJ databases">
        <authorList>
            <person name="Li Y."/>
        </authorList>
    </citation>
    <scope>NUCLEOTIDE SEQUENCE [LARGE SCALE GENOMIC DNA]</scope>
    <source>
        <strain evidence="2 3">2D-5</strain>
    </source>
</reference>
<dbReference type="Proteomes" id="UP000285710">
    <property type="component" value="Unassembled WGS sequence"/>
</dbReference>
<gene>
    <name evidence="2" type="ORF">D2T33_19140</name>
</gene>
<evidence type="ECO:0000256" key="1">
    <source>
        <dbReference type="PIRSR" id="PIRSR602481-2"/>
    </source>
</evidence>
<keyword evidence="3" id="KW-1185">Reference proteome</keyword>
<reference evidence="2 3" key="1">
    <citation type="submission" date="2019-01" db="EMBL/GenBank/DDBJ databases">
        <title>Sinorhodobacter populi sp. nov. isolated from the symptomatic bark tissue of Populus euramericana canker.</title>
        <authorList>
            <person name="Xu G."/>
        </authorList>
    </citation>
    <scope>NUCLEOTIDE SEQUENCE [LARGE SCALE GENOMIC DNA]</scope>
    <source>
        <strain evidence="2 3">2D-5</strain>
    </source>
</reference>
<proteinExistence type="predicted"/>
<dbReference type="PANTHER" id="PTHR33202">
    <property type="entry name" value="ZINC UPTAKE REGULATION PROTEIN"/>
    <property type="match status" value="1"/>
</dbReference>
<dbReference type="PANTHER" id="PTHR33202:SF7">
    <property type="entry name" value="FERRIC UPTAKE REGULATION PROTEIN"/>
    <property type="match status" value="1"/>
</dbReference>
<accession>A0A443ILJ2</accession>
<name>A0A443ILJ2_9RHOB</name>
<dbReference type="InterPro" id="IPR036390">
    <property type="entry name" value="WH_DNA-bd_sf"/>
</dbReference>
<dbReference type="GO" id="GO:0045892">
    <property type="term" value="P:negative regulation of DNA-templated transcription"/>
    <property type="evidence" value="ECO:0007669"/>
    <property type="project" value="TreeGrafter"/>
</dbReference>
<dbReference type="AlphaFoldDB" id="A0A443ILJ2"/>
<dbReference type="Gene3D" id="1.10.10.10">
    <property type="entry name" value="Winged helix-like DNA-binding domain superfamily/Winged helix DNA-binding domain"/>
    <property type="match status" value="1"/>
</dbReference>
<keyword evidence="1" id="KW-0408">Iron</keyword>
<dbReference type="GO" id="GO:0003700">
    <property type="term" value="F:DNA-binding transcription factor activity"/>
    <property type="evidence" value="ECO:0007669"/>
    <property type="project" value="InterPro"/>
</dbReference>
<comment type="cofactor">
    <cofactor evidence="1">
        <name>Mn(2+)</name>
        <dbReference type="ChEBI" id="CHEBI:29035"/>
    </cofactor>
    <cofactor evidence="1">
        <name>Fe(2+)</name>
        <dbReference type="ChEBI" id="CHEBI:29033"/>
    </cofactor>
    <text evidence="1">Binds 1 Mn(2+) or Fe(2+) ion per subunit.</text>
</comment>
<dbReference type="Pfam" id="PF01475">
    <property type="entry name" value="FUR"/>
    <property type="match status" value="1"/>
</dbReference>
<dbReference type="InterPro" id="IPR036388">
    <property type="entry name" value="WH-like_DNA-bd_sf"/>
</dbReference>
<dbReference type="InterPro" id="IPR002481">
    <property type="entry name" value="FUR"/>
</dbReference>
<dbReference type="GO" id="GO:0000976">
    <property type="term" value="F:transcription cis-regulatory region binding"/>
    <property type="evidence" value="ECO:0007669"/>
    <property type="project" value="TreeGrafter"/>
</dbReference>
<evidence type="ECO:0000313" key="3">
    <source>
        <dbReference type="Proteomes" id="UP000285710"/>
    </source>
</evidence>
<keyword evidence="1" id="KW-0479">Metal-binding</keyword>